<protein>
    <submittedName>
        <fullName evidence="1">Uncharacterized protein</fullName>
    </submittedName>
</protein>
<organism evidence="1 2">
    <name type="scientific">Faecalicatena contorta</name>
    <dbReference type="NCBI Taxonomy" id="39482"/>
    <lineage>
        <taxon>Bacteria</taxon>
        <taxon>Bacillati</taxon>
        <taxon>Bacillota</taxon>
        <taxon>Clostridia</taxon>
        <taxon>Lachnospirales</taxon>
        <taxon>Lachnospiraceae</taxon>
        <taxon>Faecalicatena</taxon>
    </lineage>
</organism>
<gene>
    <name evidence="1" type="ORF">ERS852491_01338</name>
</gene>
<name>A0A174CFI7_9FIRM</name>
<reference evidence="1 2" key="1">
    <citation type="submission" date="2015-09" db="EMBL/GenBank/DDBJ databases">
        <authorList>
            <consortium name="Pathogen Informatics"/>
        </authorList>
    </citation>
    <scope>NUCLEOTIDE SEQUENCE [LARGE SCALE GENOMIC DNA]</scope>
    <source>
        <strain evidence="1 2">2789STDY5834876</strain>
    </source>
</reference>
<sequence>MSDNEYYRALIDAVARYVDKEKYPDIKIICAILGIQYEEG</sequence>
<accession>A0A174CFI7</accession>
<dbReference type="AlphaFoldDB" id="A0A174CFI7"/>
<dbReference type="STRING" id="39482.ERS852491_01338"/>
<evidence type="ECO:0000313" key="2">
    <source>
        <dbReference type="Proteomes" id="UP000095544"/>
    </source>
</evidence>
<evidence type="ECO:0000313" key="1">
    <source>
        <dbReference type="EMBL" id="CUO11943.1"/>
    </source>
</evidence>
<dbReference type="EMBL" id="CYZU01000009">
    <property type="protein sequence ID" value="CUO11943.1"/>
    <property type="molecule type" value="Genomic_DNA"/>
</dbReference>
<dbReference type="RefSeq" id="WP_255350406.1">
    <property type="nucleotide sequence ID" value="NZ_CABKUE010000007.1"/>
</dbReference>
<proteinExistence type="predicted"/>
<dbReference type="Proteomes" id="UP000095544">
    <property type="component" value="Unassembled WGS sequence"/>
</dbReference>